<feature type="domain" description="HTH tetR-type" evidence="3">
    <location>
        <begin position="13"/>
        <end position="73"/>
    </location>
</feature>
<organism evidence="4 5">
    <name type="scientific">Paenibacillus xylanivorans</name>
    <dbReference type="NCBI Taxonomy" id="1705561"/>
    <lineage>
        <taxon>Bacteria</taxon>
        <taxon>Bacillati</taxon>
        <taxon>Bacillota</taxon>
        <taxon>Bacilli</taxon>
        <taxon>Bacillales</taxon>
        <taxon>Paenibacillaceae</taxon>
        <taxon>Paenibacillus</taxon>
    </lineage>
</organism>
<dbReference type="GO" id="GO:0003677">
    <property type="term" value="F:DNA binding"/>
    <property type="evidence" value="ECO:0007669"/>
    <property type="project" value="UniProtKB-UniRule"/>
</dbReference>
<evidence type="ECO:0000313" key="5">
    <source>
        <dbReference type="Proteomes" id="UP000037688"/>
    </source>
</evidence>
<dbReference type="AlphaFoldDB" id="A0A0M9BQ78"/>
<dbReference type="Pfam" id="PF00440">
    <property type="entry name" value="TetR_N"/>
    <property type="match status" value="1"/>
</dbReference>
<dbReference type="OrthoDB" id="8688418at2"/>
<proteinExistence type="predicted"/>
<evidence type="ECO:0000256" key="2">
    <source>
        <dbReference type="PROSITE-ProRule" id="PRU00335"/>
    </source>
</evidence>
<keyword evidence="5" id="KW-1185">Reference proteome</keyword>
<dbReference type="PATRIC" id="fig|1705561.3.peg.2305"/>
<feature type="DNA-binding region" description="H-T-H motif" evidence="2">
    <location>
        <begin position="36"/>
        <end position="55"/>
    </location>
</feature>
<sequence>MMTKQTLRHIKKEATEQSLAIAAFELALEHGLDGFVVEDIVQKVGYSRRTFANYFTCKEEAVAMGATAVHNTTEFENLLTQIPPNTSLLDVLYQLIQMQLTADLIGRLRELLLLSKKYPVLEPHFLGVLHQMQTTAQETLLDLSNGNDDEVYTYLLINAVYGIILPLIDGRLNVLLPGQKKNDHPSTKAVAFDEFLETMFGYLRKGF</sequence>
<keyword evidence="1 2" id="KW-0238">DNA-binding</keyword>
<evidence type="ECO:0000313" key="4">
    <source>
        <dbReference type="EMBL" id="KOY16579.1"/>
    </source>
</evidence>
<dbReference type="PROSITE" id="PS50977">
    <property type="entry name" value="HTH_TETR_2"/>
    <property type="match status" value="1"/>
</dbReference>
<reference evidence="4 5" key="1">
    <citation type="submission" date="2015-08" db="EMBL/GenBank/DDBJ databases">
        <title>Draft genome sequence of cellulolytic and xylanolytic Paenibacillus sp. A59, isolated from a decaying forest soil from Patagonia, Argentina.</title>
        <authorList>
            <person name="Ghio S."/>
            <person name="Caceres A.M."/>
            <person name="Talia P."/>
            <person name="Grasso D."/>
            <person name="Campos E."/>
        </authorList>
    </citation>
    <scope>NUCLEOTIDE SEQUENCE [LARGE SCALE GENOMIC DNA]</scope>
    <source>
        <strain evidence="4 5">A59</strain>
    </source>
</reference>
<dbReference type="InterPro" id="IPR009057">
    <property type="entry name" value="Homeodomain-like_sf"/>
</dbReference>
<accession>A0A0M9BQ78</accession>
<evidence type="ECO:0000259" key="3">
    <source>
        <dbReference type="PROSITE" id="PS50977"/>
    </source>
</evidence>
<comment type="caution">
    <text evidence="4">The sequence shown here is derived from an EMBL/GenBank/DDBJ whole genome shotgun (WGS) entry which is preliminary data.</text>
</comment>
<dbReference type="Gene3D" id="1.10.357.10">
    <property type="entry name" value="Tetracycline Repressor, domain 2"/>
    <property type="match status" value="1"/>
</dbReference>
<dbReference type="InterPro" id="IPR001647">
    <property type="entry name" value="HTH_TetR"/>
</dbReference>
<dbReference type="EMBL" id="LITU01000053">
    <property type="protein sequence ID" value="KOY16579.1"/>
    <property type="molecule type" value="Genomic_DNA"/>
</dbReference>
<evidence type="ECO:0000256" key="1">
    <source>
        <dbReference type="ARBA" id="ARBA00023125"/>
    </source>
</evidence>
<name>A0A0M9BQ78_9BACL</name>
<dbReference type="Proteomes" id="UP000037688">
    <property type="component" value="Unassembled WGS sequence"/>
</dbReference>
<dbReference type="RefSeq" id="WP_082350657.1">
    <property type="nucleotide sequence ID" value="NZ_LITU01000053.1"/>
</dbReference>
<dbReference type="SUPFAM" id="SSF46689">
    <property type="entry name" value="Homeodomain-like"/>
    <property type="match status" value="1"/>
</dbReference>
<gene>
    <name evidence="4" type="ORF">AMS66_12105</name>
</gene>
<protein>
    <submittedName>
        <fullName evidence="4">TetR family transcriptional regulator</fullName>
    </submittedName>
</protein>